<comment type="caution">
    <text evidence="1">The sequence shown here is derived from an EMBL/GenBank/DDBJ whole genome shotgun (WGS) entry which is preliminary data.</text>
</comment>
<evidence type="ECO:0000313" key="2">
    <source>
        <dbReference type="Proteomes" id="UP000288805"/>
    </source>
</evidence>
<gene>
    <name evidence="1" type="ORF">CK203_055968</name>
</gene>
<dbReference type="PANTHER" id="PTHR35998">
    <property type="entry name" value="OS02G0127900 PROTEIN"/>
    <property type="match status" value="1"/>
</dbReference>
<proteinExistence type="predicted"/>
<dbReference type="Proteomes" id="UP000288805">
    <property type="component" value="Unassembled WGS sequence"/>
</dbReference>
<name>A0A438GPS6_VITVI</name>
<protein>
    <submittedName>
        <fullName evidence="1">Uncharacterized protein</fullName>
    </submittedName>
</protein>
<dbReference type="AlphaFoldDB" id="A0A438GPS6"/>
<reference evidence="1 2" key="1">
    <citation type="journal article" date="2018" name="PLoS Genet.">
        <title>Population sequencing reveals clonal diversity and ancestral inbreeding in the grapevine cultivar Chardonnay.</title>
        <authorList>
            <person name="Roach M.J."/>
            <person name="Johnson D.L."/>
            <person name="Bohlmann J."/>
            <person name="van Vuuren H.J."/>
            <person name="Jones S.J."/>
            <person name="Pretorius I.S."/>
            <person name="Schmidt S.A."/>
            <person name="Borneman A.R."/>
        </authorList>
    </citation>
    <scope>NUCLEOTIDE SEQUENCE [LARGE SCALE GENOMIC DNA]</scope>
    <source>
        <strain evidence="2">cv. Chardonnay</strain>
        <tissue evidence="1">Leaf</tissue>
    </source>
</reference>
<dbReference type="PANTHER" id="PTHR35998:SF1">
    <property type="entry name" value="OS02G0127900 PROTEIN"/>
    <property type="match status" value="1"/>
</dbReference>
<evidence type="ECO:0000313" key="1">
    <source>
        <dbReference type="EMBL" id="RVW74219.1"/>
    </source>
</evidence>
<accession>A0A438GPS6</accession>
<sequence length="46" mass="5617">MVLWEITLGTAYFLGLKRTYKLILRIQRRLVGPNHPKIRHFLHRFI</sequence>
<organism evidence="1 2">
    <name type="scientific">Vitis vinifera</name>
    <name type="common">Grape</name>
    <dbReference type="NCBI Taxonomy" id="29760"/>
    <lineage>
        <taxon>Eukaryota</taxon>
        <taxon>Viridiplantae</taxon>
        <taxon>Streptophyta</taxon>
        <taxon>Embryophyta</taxon>
        <taxon>Tracheophyta</taxon>
        <taxon>Spermatophyta</taxon>
        <taxon>Magnoliopsida</taxon>
        <taxon>eudicotyledons</taxon>
        <taxon>Gunneridae</taxon>
        <taxon>Pentapetalae</taxon>
        <taxon>rosids</taxon>
        <taxon>Vitales</taxon>
        <taxon>Vitaceae</taxon>
        <taxon>Viteae</taxon>
        <taxon>Vitis</taxon>
    </lineage>
</organism>
<dbReference type="OrthoDB" id="2018352at2759"/>
<dbReference type="EMBL" id="QGNW01000374">
    <property type="protein sequence ID" value="RVW74219.1"/>
    <property type="molecule type" value="Genomic_DNA"/>
</dbReference>